<evidence type="ECO:0000256" key="5">
    <source>
        <dbReference type="ARBA" id="ARBA00023008"/>
    </source>
</evidence>
<keyword evidence="3 6" id="KW-0801">TPQ</keyword>
<dbReference type="InterPro" id="IPR049948">
    <property type="entry name" value="Cu_Am_ox_TPQ-bd"/>
</dbReference>
<evidence type="ECO:0000259" key="10">
    <source>
        <dbReference type="Pfam" id="PF01179"/>
    </source>
</evidence>
<keyword evidence="5 8" id="KW-0186">Copper</keyword>
<evidence type="ECO:0000256" key="7">
    <source>
        <dbReference type="PIRSR" id="PIRSR600269-51"/>
    </source>
</evidence>
<dbReference type="Proteomes" id="UP001186944">
    <property type="component" value="Unassembled WGS sequence"/>
</dbReference>
<dbReference type="InterPro" id="IPR036460">
    <property type="entry name" value="Cu_amine_oxidase_C_sf"/>
</dbReference>
<dbReference type="EC" id="1.4.3.-" evidence="8"/>
<dbReference type="InterPro" id="IPR016182">
    <property type="entry name" value="Cu_amine_oxidase_N-reg"/>
</dbReference>
<feature type="signal peptide" evidence="9">
    <location>
        <begin position="1"/>
        <end position="31"/>
    </location>
</feature>
<reference evidence="11" key="1">
    <citation type="submission" date="2019-08" db="EMBL/GenBank/DDBJ databases">
        <title>The improved chromosome-level genome for the pearl oyster Pinctada fucata martensii using PacBio sequencing and Hi-C.</title>
        <authorList>
            <person name="Zheng Z."/>
        </authorList>
    </citation>
    <scope>NUCLEOTIDE SEQUENCE</scope>
    <source>
        <strain evidence="11">ZZ-2019</strain>
        <tissue evidence="11">Adductor muscle</tissue>
    </source>
</reference>
<keyword evidence="4 8" id="KW-0560">Oxidoreductase</keyword>
<evidence type="ECO:0000313" key="12">
    <source>
        <dbReference type="Proteomes" id="UP001186944"/>
    </source>
</evidence>
<dbReference type="PRINTS" id="PR00766">
    <property type="entry name" value="CUDAOXIDASE"/>
</dbReference>
<sequence>MFKVTKMDTIKFNHLLSCLITFSVIIEQASGQNCMINSVLCTFDLSDPVDPPVFHDLTKAEIKSVQNYLYSQPHLRLIHPKHANISTSFIFGMEVFLPPKREVLQYMNSIIPIDKPPRAALVTIFRGDIFPPAVEEHIVFPLPWPTQHRLHRSIPYHLRPYSTIEFLKISDFLARSADRVLRQIMLEMFDGRTIGCGNKCLGFFFVSAMGPTVTKIPGARKTWYWMHQIVEFSMLNPVDFAILLNENDGMYAIEKVYFNNMYFSSLNEFAIHYQNPTFPKIRVPFPTDNDFVFSRPQRRGHLFPDVPVSPPRQVEPEGKRYCVRHQEVKYMNWKFNFRLSPSQGPRIYNVRYIDKLIVYELALQDIAVFYSGAEPQHKYANFFDSSFLIGANLEGMVPGVDCPTGATFIDTHVVVGNSIKPLKLRNAFCVFEQNTGDPLRRHMSTKYGYGVFFEGAPSNVLILRTIVTISNYDYTVDFIFHQNGVLQTKVVPTGFILPSMFTKNNWSKYGFRLNNKLVGNLHHHAFNFKVDIDINGQHNRYETMDIVLDETNHPSSSDPFDVWYQSRIRRSVKKTEAESLLKFNFDQPKYHIFYNNNMKSPEGNDMAYRLVNKGMSKSILPEGIGNEGTGAWMRYQLAVTRRKETEPTSSSVYSAFGSYNPVVNFKTFYSDNENILDKDLVAWVTMGTHHIPHTEDLPMTHTPGLDLSFFLSPFNYFPEDPGMGSRDSVRIEPVDKRNLRRGIKVDKQTFPEKMQCKAPIGNYYEHILKRPDLIFEM</sequence>
<dbReference type="GO" id="GO:0005507">
    <property type="term" value="F:copper ion binding"/>
    <property type="evidence" value="ECO:0007669"/>
    <property type="project" value="InterPro"/>
</dbReference>
<evidence type="ECO:0000256" key="4">
    <source>
        <dbReference type="ARBA" id="ARBA00023002"/>
    </source>
</evidence>
<dbReference type="SUPFAM" id="SSF49998">
    <property type="entry name" value="Amine oxidase catalytic domain"/>
    <property type="match status" value="1"/>
</dbReference>
<dbReference type="Pfam" id="PF01179">
    <property type="entry name" value="Cu_amine_oxid"/>
    <property type="match status" value="1"/>
</dbReference>
<feature type="active site" description="Schiff-base intermediate with substrate; via topaquinone" evidence="6">
    <location>
        <position position="472"/>
    </location>
</feature>
<dbReference type="Gene3D" id="2.70.98.20">
    <property type="entry name" value="Copper amine oxidase, catalytic domain"/>
    <property type="match status" value="1"/>
</dbReference>
<evidence type="ECO:0000256" key="1">
    <source>
        <dbReference type="ARBA" id="ARBA00007983"/>
    </source>
</evidence>
<comment type="PTM">
    <text evidence="7 8">Topaquinone (TPQ) is generated by copper-dependent autoxidation of a specific tyrosyl residue.</text>
</comment>
<evidence type="ECO:0000313" key="11">
    <source>
        <dbReference type="EMBL" id="KAK3097570.1"/>
    </source>
</evidence>
<gene>
    <name evidence="11" type="ORF">FSP39_010979</name>
</gene>
<dbReference type="PROSITE" id="PS01165">
    <property type="entry name" value="COPPER_AMINE_OXID_2"/>
    <property type="match status" value="1"/>
</dbReference>
<comment type="cofactor">
    <cofactor evidence="8">
        <name>Cu cation</name>
        <dbReference type="ChEBI" id="CHEBI:23378"/>
    </cofactor>
    <text evidence="8">Contains 1 topaquinone per subunit.</text>
</comment>
<dbReference type="InterPro" id="IPR049947">
    <property type="entry name" value="Cu_Am_Ox_Cu-bd"/>
</dbReference>
<dbReference type="PANTHER" id="PTHR10638:SF20">
    <property type="entry name" value="AMINE OXIDASE"/>
    <property type="match status" value="1"/>
</dbReference>
<proteinExistence type="inferred from homology"/>
<dbReference type="InterPro" id="IPR015798">
    <property type="entry name" value="Cu_amine_oxidase_C"/>
</dbReference>
<feature type="chain" id="PRO_5041734476" description="Amine oxidase" evidence="9">
    <location>
        <begin position="32"/>
        <end position="777"/>
    </location>
</feature>
<evidence type="ECO:0000256" key="2">
    <source>
        <dbReference type="ARBA" id="ARBA00022723"/>
    </source>
</evidence>
<dbReference type="GO" id="GO:0005886">
    <property type="term" value="C:plasma membrane"/>
    <property type="evidence" value="ECO:0007669"/>
    <property type="project" value="TreeGrafter"/>
</dbReference>
<dbReference type="GO" id="GO:0009308">
    <property type="term" value="P:amine metabolic process"/>
    <property type="evidence" value="ECO:0007669"/>
    <property type="project" value="UniProtKB-UniRule"/>
</dbReference>
<feature type="domain" description="Copper amine oxidase catalytic" evidence="10">
    <location>
        <begin position="312"/>
        <end position="722"/>
    </location>
</feature>
<dbReference type="PANTHER" id="PTHR10638">
    <property type="entry name" value="COPPER AMINE OXIDASE"/>
    <property type="match status" value="1"/>
</dbReference>
<name>A0AA88Y8N2_PINIB</name>
<evidence type="ECO:0000256" key="3">
    <source>
        <dbReference type="ARBA" id="ARBA00022772"/>
    </source>
</evidence>
<accession>A0AA88Y8N2</accession>
<organism evidence="11 12">
    <name type="scientific">Pinctada imbricata</name>
    <name type="common">Atlantic pearl-oyster</name>
    <name type="synonym">Pinctada martensii</name>
    <dbReference type="NCBI Taxonomy" id="66713"/>
    <lineage>
        <taxon>Eukaryota</taxon>
        <taxon>Metazoa</taxon>
        <taxon>Spiralia</taxon>
        <taxon>Lophotrochozoa</taxon>
        <taxon>Mollusca</taxon>
        <taxon>Bivalvia</taxon>
        <taxon>Autobranchia</taxon>
        <taxon>Pteriomorphia</taxon>
        <taxon>Pterioida</taxon>
        <taxon>Pterioidea</taxon>
        <taxon>Pteriidae</taxon>
        <taxon>Pinctada</taxon>
    </lineage>
</organism>
<evidence type="ECO:0000256" key="8">
    <source>
        <dbReference type="RuleBase" id="RU000672"/>
    </source>
</evidence>
<comment type="caution">
    <text evidence="11">The sequence shown here is derived from an EMBL/GenBank/DDBJ whole genome shotgun (WGS) entry which is preliminary data.</text>
</comment>
<dbReference type="GO" id="GO:0008131">
    <property type="term" value="F:primary methylamine oxidase activity"/>
    <property type="evidence" value="ECO:0007669"/>
    <property type="project" value="InterPro"/>
</dbReference>
<dbReference type="GO" id="GO:0048038">
    <property type="term" value="F:quinone binding"/>
    <property type="evidence" value="ECO:0007669"/>
    <property type="project" value="InterPro"/>
</dbReference>
<keyword evidence="9" id="KW-0732">Signal</keyword>
<evidence type="ECO:0000256" key="9">
    <source>
        <dbReference type="SAM" id="SignalP"/>
    </source>
</evidence>
<feature type="active site" description="Proton acceptor" evidence="6">
    <location>
        <position position="384"/>
    </location>
</feature>
<dbReference type="PROSITE" id="PS01164">
    <property type="entry name" value="COPPER_AMINE_OXID_1"/>
    <property type="match status" value="1"/>
</dbReference>
<dbReference type="Gene3D" id="3.10.450.40">
    <property type="match status" value="2"/>
</dbReference>
<dbReference type="AlphaFoldDB" id="A0AA88Y8N2"/>
<protein>
    <recommendedName>
        <fullName evidence="8">Amine oxidase</fullName>
        <ecNumber evidence="8">1.4.3.-</ecNumber>
    </recommendedName>
</protein>
<dbReference type="EMBL" id="VSWD01000007">
    <property type="protein sequence ID" value="KAK3097570.1"/>
    <property type="molecule type" value="Genomic_DNA"/>
</dbReference>
<evidence type="ECO:0000256" key="6">
    <source>
        <dbReference type="PIRSR" id="PIRSR600269-50"/>
    </source>
</evidence>
<comment type="similarity">
    <text evidence="1 8">Belongs to the copper/topaquinone oxidase family.</text>
</comment>
<keyword evidence="2 8" id="KW-0479">Metal-binding</keyword>
<dbReference type="SUPFAM" id="SSF54416">
    <property type="entry name" value="Amine oxidase N-terminal region"/>
    <property type="match status" value="2"/>
</dbReference>
<feature type="modified residue" description="2',4',5'-topaquinone" evidence="7">
    <location>
        <position position="472"/>
    </location>
</feature>
<dbReference type="InterPro" id="IPR000269">
    <property type="entry name" value="Cu_amine_oxidase"/>
</dbReference>
<keyword evidence="12" id="KW-1185">Reference proteome</keyword>